<dbReference type="PROSITE" id="PS51257">
    <property type="entry name" value="PROKAR_LIPOPROTEIN"/>
    <property type="match status" value="1"/>
</dbReference>
<proteinExistence type="predicted"/>
<reference evidence="3" key="1">
    <citation type="submission" date="2021-01" db="EMBL/GenBank/DDBJ databases">
        <title>Caligus Genome Assembly.</title>
        <authorList>
            <person name="Gallardo-Escarate C."/>
        </authorList>
    </citation>
    <scope>NUCLEOTIDE SEQUENCE [LARGE SCALE GENOMIC DNA]</scope>
</reference>
<dbReference type="AlphaFoldDB" id="A0A7T8JU62"/>
<feature type="transmembrane region" description="Helical" evidence="1">
    <location>
        <begin position="12"/>
        <end position="37"/>
    </location>
</feature>
<dbReference type="EMBL" id="CP045907">
    <property type="protein sequence ID" value="QQP35262.1"/>
    <property type="molecule type" value="Genomic_DNA"/>
</dbReference>
<accession>A0A7T8JU62</accession>
<protein>
    <recommendedName>
        <fullName evidence="4">Divalent metal cation transporter</fullName>
    </recommendedName>
</protein>
<gene>
    <name evidence="2" type="ORF">FKW44_023431</name>
</gene>
<evidence type="ECO:0000313" key="3">
    <source>
        <dbReference type="Proteomes" id="UP000595437"/>
    </source>
</evidence>
<evidence type="ECO:0000313" key="2">
    <source>
        <dbReference type="EMBL" id="QQP35262.1"/>
    </source>
</evidence>
<keyword evidence="1" id="KW-1133">Transmembrane helix</keyword>
<organism evidence="2 3">
    <name type="scientific">Caligus rogercresseyi</name>
    <name type="common">Sea louse</name>
    <dbReference type="NCBI Taxonomy" id="217165"/>
    <lineage>
        <taxon>Eukaryota</taxon>
        <taxon>Metazoa</taxon>
        <taxon>Ecdysozoa</taxon>
        <taxon>Arthropoda</taxon>
        <taxon>Crustacea</taxon>
        <taxon>Multicrustacea</taxon>
        <taxon>Hexanauplia</taxon>
        <taxon>Copepoda</taxon>
        <taxon>Siphonostomatoida</taxon>
        <taxon>Caligidae</taxon>
        <taxon>Caligus</taxon>
    </lineage>
</organism>
<keyword evidence="1" id="KW-0472">Membrane</keyword>
<evidence type="ECO:0008006" key="4">
    <source>
        <dbReference type="Google" id="ProtNLM"/>
    </source>
</evidence>
<sequence>MKIKTATQEIVSMLYWSMLAACTVGPGTVVTCARAGAEYGLNLIWALIFASLLAFTLQVGEQESSIIIDTIPIQRAFV</sequence>
<evidence type="ECO:0000256" key="1">
    <source>
        <dbReference type="SAM" id="Phobius"/>
    </source>
</evidence>
<feature type="transmembrane region" description="Helical" evidence="1">
    <location>
        <begin position="43"/>
        <end position="60"/>
    </location>
</feature>
<dbReference type="Proteomes" id="UP000595437">
    <property type="component" value="Chromosome 18"/>
</dbReference>
<name>A0A7T8JU62_CALRO</name>
<dbReference type="OrthoDB" id="427182at2759"/>
<keyword evidence="3" id="KW-1185">Reference proteome</keyword>
<keyword evidence="1" id="KW-0812">Transmembrane</keyword>